<dbReference type="InterPro" id="IPR038765">
    <property type="entry name" value="Papain-like_cys_pep_sf"/>
</dbReference>
<protein>
    <recommendedName>
        <fullName evidence="1">Peptidase C39-like domain-containing protein</fullName>
    </recommendedName>
</protein>
<dbReference type="Proteomes" id="UP000283633">
    <property type="component" value="Unassembled WGS sequence"/>
</dbReference>
<dbReference type="PANTHER" id="PTHR37806">
    <property type="entry name" value="LMO0724 PROTEIN"/>
    <property type="match status" value="1"/>
</dbReference>
<evidence type="ECO:0000313" key="2">
    <source>
        <dbReference type="EMBL" id="RRK10341.1"/>
    </source>
</evidence>
<organism evidence="2 3">
    <name type="scientific">Lactiplantibacillus garii</name>
    <dbReference type="NCBI Taxonomy" id="2306423"/>
    <lineage>
        <taxon>Bacteria</taxon>
        <taxon>Bacillati</taxon>
        <taxon>Bacillota</taxon>
        <taxon>Bacilli</taxon>
        <taxon>Lactobacillales</taxon>
        <taxon>Lactobacillaceae</taxon>
        <taxon>Lactiplantibacillus</taxon>
    </lineage>
</organism>
<evidence type="ECO:0000259" key="1">
    <source>
        <dbReference type="Pfam" id="PF13529"/>
    </source>
</evidence>
<dbReference type="SUPFAM" id="SSF54001">
    <property type="entry name" value="Cysteine proteinases"/>
    <property type="match status" value="1"/>
</dbReference>
<sequence length="210" mass="23756">MFSTKQKVLARARADARGNFRLRASRSLTTRTFNLRGTKNRYRTASWHYAAKKLNVPLIAQRPELPTGCEITAVTMMLRYQGSKVTKLSLTLEMPRSSNPNKGFVGNPYSSYGWTVYPPALMKLVKKHAHSAVNLTGTSVATLKKQINRGHPVTLWVSGVDGFNTHALTMTGYSPARIYYNDPWTNKKTSMTTASFKKYWRRDGQRALSY</sequence>
<dbReference type="PANTHER" id="PTHR37806:SF1">
    <property type="entry name" value="PEPTIDASE C39-LIKE DOMAIN-CONTAINING PROTEIN"/>
    <property type="match status" value="1"/>
</dbReference>
<evidence type="ECO:0000313" key="3">
    <source>
        <dbReference type="Proteomes" id="UP000283633"/>
    </source>
</evidence>
<accession>A0A426D6Z1</accession>
<dbReference type="Pfam" id="PF13529">
    <property type="entry name" value="Peptidase_C39_2"/>
    <property type="match status" value="1"/>
</dbReference>
<dbReference type="EMBL" id="QWZQ01000023">
    <property type="protein sequence ID" value="RRK10341.1"/>
    <property type="molecule type" value="Genomic_DNA"/>
</dbReference>
<reference evidence="2 3" key="1">
    <citation type="submission" date="2018-08" db="EMBL/GenBank/DDBJ databases">
        <title>Genome Lactobacillus garii FI11369.</title>
        <authorList>
            <person name="Diaz M."/>
            <person name="Narbad A."/>
        </authorList>
    </citation>
    <scope>NUCLEOTIDE SEQUENCE [LARGE SCALE GENOMIC DNA]</scope>
    <source>
        <strain evidence="2 3">FI11369</strain>
    </source>
</reference>
<dbReference type="InterPro" id="IPR039564">
    <property type="entry name" value="Peptidase_C39-like"/>
</dbReference>
<dbReference type="Gene3D" id="3.90.70.10">
    <property type="entry name" value="Cysteine proteinases"/>
    <property type="match status" value="1"/>
</dbReference>
<proteinExistence type="predicted"/>
<feature type="domain" description="Peptidase C39-like" evidence="1">
    <location>
        <begin position="54"/>
        <end position="184"/>
    </location>
</feature>
<name>A0A426D6Z1_9LACO</name>
<keyword evidence="3" id="KW-1185">Reference proteome</keyword>
<gene>
    <name evidence="2" type="ORF">D1831_08030</name>
</gene>
<comment type="caution">
    <text evidence="2">The sequence shown here is derived from an EMBL/GenBank/DDBJ whole genome shotgun (WGS) entry which is preliminary data.</text>
</comment>
<dbReference type="AlphaFoldDB" id="A0A426D6Z1"/>